<proteinExistence type="predicted"/>
<sequence>MKYSFLSFLLLFCFALGTAQVNYEAAYYINNSGETVTGFIKNEGWKNNPSQIEFKKSNAAEGELLKIDAVSEFGIENKLKYIRAKVAIDRSTDDDNYLTSIKAPKLEEENLFLKVLIEGDATLYVYEDNNLLRFFYNTETVPVEQLIYKRYKAYPTVIGKNEQYKQQLYNNLKCETINIGMANKLEYDQSELVRYFKTYNKCRNAIIADYELAEPKGDFNLTVRPSIRSASFSFKNAVANKKNATFDTKTSFNFGLEFEYVIPYKRNKWALILEPTYQSYKPSPEITEGGQGVEVNYSSIEVPFGLRHYFFLNDKSKLFANASFVIDLVLDSKFAIEYGDDLDITSGNSLALGAGYKYNNKYSVEVRYQTDRTLLADYNAYTSKYNSFSLLLGYTLF</sequence>
<evidence type="ECO:0000313" key="3">
    <source>
        <dbReference type="Proteomes" id="UP000321497"/>
    </source>
</evidence>
<keyword evidence="3" id="KW-1185">Reference proteome</keyword>
<evidence type="ECO:0000256" key="1">
    <source>
        <dbReference type="SAM" id="SignalP"/>
    </source>
</evidence>
<accession>A0A5C6YWN4</accession>
<dbReference type="RefSeq" id="WP_111845250.1">
    <property type="nucleotide sequence ID" value="NZ_UEGI01000015.1"/>
</dbReference>
<dbReference type="AlphaFoldDB" id="A0A5C6YWN4"/>
<name>A0A5C6YWN4_9FLAO</name>
<evidence type="ECO:0000313" key="2">
    <source>
        <dbReference type="EMBL" id="TXD72068.1"/>
    </source>
</evidence>
<keyword evidence="1" id="KW-0732">Signal</keyword>
<feature type="chain" id="PRO_5022691748" evidence="1">
    <location>
        <begin position="20"/>
        <end position="397"/>
    </location>
</feature>
<gene>
    <name evidence="2" type="ORF">ESU54_13495</name>
</gene>
<dbReference type="Proteomes" id="UP000321497">
    <property type="component" value="Unassembled WGS sequence"/>
</dbReference>
<feature type="signal peptide" evidence="1">
    <location>
        <begin position="1"/>
        <end position="19"/>
    </location>
</feature>
<organism evidence="2 3">
    <name type="scientific">Aequorivita antarctica</name>
    <dbReference type="NCBI Taxonomy" id="153266"/>
    <lineage>
        <taxon>Bacteria</taxon>
        <taxon>Pseudomonadati</taxon>
        <taxon>Bacteroidota</taxon>
        <taxon>Flavobacteriia</taxon>
        <taxon>Flavobacteriales</taxon>
        <taxon>Flavobacteriaceae</taxon>
        <taxon>Aequorivita</taxon>
    </lineage>
</organism>
<reference evidence="2 3" key="1">
    <citation type="submission" date="2019-08" db="EMBL/GenBank/DDBJ databases">
        <title>Genome of Aequorivita antarctica SW49 (type strain).</title>
        <authorList>
            <person name="Bowman J.P."/>
        </authorList>
    </citation>
    <scope>NUCLEOTIDE SEQUENCE [LARGE SCALE GENOMIC DNA]</scope>
    <source>
        <strain evidence="2 3">SW49</strain>
    </source>
</reference>
<dbReference type="InterPro" id="IPR011250">
    <property type="entry name" value="OMP/PagP_B-barrel"/>
</dbReference>
<comment type="caution">
    <text evidence="2">The sequence shown here is derived from an EMBL/GenBank/DDBJ whole genome shotgun (WGS) entry which is preliminary data.</text>
</comment>
<dbReference type="OrthoDB" id="921445at2"/>
<dbReference type="SUPFAM" id="SSF56925">
    <property type="entry name" value="OMPA-like"/>
    <property type="match status" value="1"/>
</dbReference>
<protein>
    <submittedName>
        <fullName evidence="2">Porin family protein</fullName>
    </submittedName>
</protein>
<dbReference type="EMBL" id="VORT01000010">
    <property type="protein sequence ID" value="TXD72068.1"/>
    <property type="molecule type" value="Genomic_DNA"/>
</dbReference>